<dbReference type="PATRIC" id="fig|1244531.5.peg.635"/>
<dbReference type="CDD" id="cd16325">
    <property type="entry name" value="LolA"/>
    <property type="match status" value="1"/>
</dbReference>
<sequence length="171" mass="19631">MKKFLVVLCVLASWLVANELSFTTLSSNFTQTVQSQTKKITYSGYFVAKKDIGAFWHYKEPIKKLIYFNYGRVTILEPELEQAILTDLKNSPNLTDILSSAKKISNDKFEALYDDTKYIITVKNSLPARISYTDKLDNKVDISLSQTRKDEPINEGLLEPKIPEYYDILTN</sequence>
<gene>
    <name evidence="3" type="primary">lolA</name>
    <name evidence="3" type="ORF">CIG1485E_0628</name>
</gene>
<dbReference type="NCBIfam" id="NF000663">
    <property type="entry name" value="PRK00031.2-1"/>
    <property type="match status" value="1"/>
</dbReference>
<dbReference type="InterPro" id="IPR029046">
    <property type="entry name" value="LolA/LolB/LppX"/>
</dbReference>
<dbReference type="EMBL" id="CP009043">
    <property type="protein sequence ID" value="AII14488.1"/>
    <property type="molecule type" value="Genomic_DNA"/>
</dbReference>
<feature type="chain" id="PRO_5009743382" evidence="2">
    <location>
        <begin position="20"/>
        <end position="171"/>
    </location>
</feature>
<dbReference type="Gene3D" id="2.50.20.10">
    <property type="entry name" value="Lipoprotein localisation LolA/LolB/LppX"/>
    <property type="match status" value="1"/>
</dbReference>
<dbReference type="RefSeq" id="WP_038453637.1">
    <property type="nucleotide sequence ID" value="NZ_CP009043.1"/>
</dbReference>
<dbReference type="HOGENOM" id="CLU_125914_0_0_7"/>
<feature type="signal peptide" evidence="2">
    <location>
        <begin position="1"/>
        <end position="19"/>
    </location>
</feature>
<evidence type="ECO:0000256" key="2">
    <source>
        <dbReference type="SAM" id="SignalP"/>
    </source>
</evidence>
<name>A0A076F9W4_9BACT</name>
<accession>A0A076F9W4</accession>
<dbReference type="KEGG" id="caj:CIG1485E_0628"/>
<dbReference type="AlphaFoldDB" id="A0A076F9W4"/>
<evidence type="ECO:0000313" key="3">
    <source>
        <dbReference type="EMBL" id="AII14488.1"/>
    </source>
</evidence>
<keyword evidence="4" id="KW-1185">Reference proteome</keyword>
<dbReference type="InterPro" id="IPR004564">
    <property type="entry name" value="OM_lipoprot_carrier_LolA-like"/>
</dbReference>
<dbReference type="STRING" id="1244531.CIG2463D_0628"/>
<keyword evidence="1 2" id="KW-0732">Signal</keyword>
<organism evidence="3 4">
    <name type="scientific">Campylobacter iguaniorum</name>
    <dbReference type="NCBI Taxonomy" id="1244531"/>
    <lineage>
        <taxon>Bacteria</taxon>
        <taxon>Pseudomonadati</taxon>
        <taxon>Campylobacterota</taxon>
        <taxon>Epsilonproteobacteria</taxon>
        <taxon>Campylobacterales</taxon>
        <taxon>Campylobacteraceae</taxon>
        <taxon>Campylobacter</taxon>
    </lineage>
</organism>
<dbReference type="eggNOG" id="COG2834">
    <property type="taxonomic scope" value="Bacteria"/>
</dbReference>
<evidence type="ECO:0000313" key="4">
    <source>
        <dbReference type="Proteomes" id="UP000028486"/>
    </source>
</evidence>
<evidence type="ECO:0000256" key="1">
    <source>
        <dbReference type="ARBA" id="ARBA00022729"/>
    </source>
</evidence>
<dbReference type="SUPFAM" id="SSF89392">
    <property type="entry name" value="Prokaryotic lipoproteins and lipoprotein localization factors"/>
    <property type="match status" value="1"/>
</dbReference>
<dbReference type="Proteomes" id="UP000028486">
    <property type="component" value="Chromosome"/>
</dbReference>
<dbReference type="NCBIfam" id="NF000666">
    <property type="entry name" value="PRK00031.2-4"/>
    <property type="match status" value="1"/>
</dbReference>
<keyword evidence="3" id="KW-0449">Lipoprotein</keyword>
<dbReference type="Pfam" id="PF03548">
    <property type="entry name" value="LolA"/>
    <property type="match status" value="1"/>
</dbReference>
<proteinExistence type="predicted"/>
<reference evidence="4" key="1">
    <citation type="journal article" date="2014" name="Genome Announc.">
        <title>Complete Genome Sequence of Campylobacter iguaniorum Strain 1485ET, Isolated from a Bearded Dragon (Pogona vitticeps).</title>
        <authorList>
            <person name="Gilbert M.J."/>
            <person name="Miller W.G."/>
            <person name="Yee E."/>
            <person name="Kik M."/>
            <person name="Wagenaar J.A."/>
            <person name="Duim B."/>
        </authorList>
    </citation>
    <scope>NUCLEOTIDE SEQUENCE [LARGE SCALE GENOMIC DNA]</scope>
    <source>
        <strain evidence="4">1485E</strain>
    </source>
</reference>
<protein>
    <submittedName>
        <fullName evidence="3">Outer membrane lipoprotein carrier protein</fullName>
    </submittedName>
</protein>
<dbReference type="OrthoDB" id="5339202at2"/>